<evidence type="ECO:0000259" key="2">
    <source>
        <dbReference type="PROSITE" id="PS50142"/>
    </source>
</evidence>
<dbReference type="InterPro" id="IPR000999">
    <property type="entry name" value="RNase_III_dom"/>
</dbReference>
<dbReference type="GO" id="GO:0006396">
    <property type="term" value="P:RNA processing"/>
    <property type="evidence" value="ECO:0007669"/>
    <property type="project" value="InterPro"/>
</dbReference>
<gene>
    <name evidence="3" type="ORF">ALEPTO_LOCUS7690</name>
</gene>
<evidence type="ECO:0000313" key="4">
    <source>
        <dbReference type="Proteomes" id="UP000789508"/>
    </source>
</evidence>
<dbReference type="InterPro" id="IPR036389">
    <property type="entry name" value="RNase_III_sf"/>
</dbReference>
<proteinExistence type="predicted"/>
<name>A0A9N9GBH1_9GLOM</name>
<accession>A0A9N9GBH1</accession>
<dbReference type="OrthoDB" id="2448703at2759"/>
<keyword evidence="4" id="KW-1185">Reference proteome</keyword>
<dbReference type="PANTHER" id="PTHR14950">
    <property type="entry name" value="DICER-RELATED"/>
    <property type="match status" value="1"/>
</dbReference>
<dbReference type="Proteomes" id="UP000789508">
    <property type="component" value="Unassembled WGS sequence"/>
</dbReference>
<dbReference type="SMART" id="SM00535">
    <property type="entry name" value="RIBOc"/>
    <property type="match status" value="1"/>
</dbReference>
<evidence type="ECO:0000256" key="1">
    <source>
        <dbReference type="ARBA" id="ARBA00022801"/>
    </source>
</evidence>
<dbReference type="GO" id="GO:0004525">
    <property type="term" value="F:ribonuclease III activity"/>
    <property type="evidence" value="ECO:0007669"/>
    <property type="project" value="InterPro"/>
</dbReference>
<keyword evidence="1" id="KW-0378">Hydrolase</keyword>
<dbReference type="SUPFAM" id="SSF69065">
    <property type="entry name" value="RNase III domain-like"/>
    <property type="match status" value="1"/>
</dbReference>
<dbReference type="Gene3D" id="1.10.1520.10">
    <property type="entry name" value="Ribonuclease III domain"/>
    <property type="match status" value="1"/>
</dbReference>
<evidence type="ECO:0000313" key="3">
    <source>
        <dbReference type="EMBL" id="CAG8590698.1"/>
    </source>
</evidence>
<reference evidence="3" key="1">
    <citation type="submission" date="2021-06" db="EMBL/GenBank/DDBJ databases">
        <authorList>
            <person name="Kallberg Y."/>
            <person name="Tangrot J."/>
            <person name="Rosling A."/>
        </authorList>
    </citation>
    <scope>NUCLEOTIDE SEQUENCE</scope>
    <source>
        <strain evidence="3">FL130A</strain>
    </source>
</reference>
<organism evidence="3 4">
    <name type="scientific">Ambispora leptoticha</name>
    <dbReference type="NCBI Taxonomy" id="144679"/>
    <lineage>
        <taxon>Eukaryota</taxon>
        <taxon>Fungi</taxon>
        <taxon>Fungi incertae sedis</taxon>
        <taxon>Mucoromycota</taxon>
        <taxon>Glomeromycotina</taxon>
        <taxon>Glomeromycetes</taxon>
        <taxon>Archaeosporales</taxon>
        <taxon>Ambisporaceae</taxon>
        <taxon>Ambispora</taxon>
    </lineage>
</organism>
<dbReference type="CDD" id="cd00593">
    <property type="entry name" value="RIBOc"/>
    <property type="match status" value="1"/>
</dbReference>
<dbReference type="PROSITE" id="PS50142">
    <property type="entry name" value="RNASE_3_2"/>
    <property type="match status" value="1"/>
</dbReference>
<dbReference type="AlphaFoldDB" id="A0A9N9GBH1"/>
<dbReference type="Pfam" id="PF14622">
    <property type="entry name" value="Ribonucleas_3_3"/>
    <property type="match status" value="1"/>
</dbReference>
<dbReference type="EMBL" id="CAJVPS010003525">
    <property type="protein sequence ID" value="CAG8590698.1"/>
    <property type="molecule type" value="Genomic_DNA"/>
</dbReference>
<protein>
    <submittedName>
        <fullName evidence="3">7622_t:CDS:1</fullName>
    </submittedName>
</protein>
<dbReference type="PANTHER" id="PTHR14950:SF37">
    <property type="entry name" value="ENDORIBONUCLEASE DICER"/>
    <property type="match status" value="1"/>
</dbReference>
<feature type="domain" description="RNase III" evidence="2">
    <location>
        <begin position="43"/>
        <end position="162"/>
    </location>
</feature>
<sequence length="189" mass="21828">MRIKLIKSFKQILSGIFKISIPKHRLESPAHIPSTNHLSLPQIQNENLKLAALLHPSYPDHEKKIKSTLSTNFYRLAFRGDAALNYNVAKYLLREFPEAQQGRLTELRAEIVSRKNLAEYCRRTGLDKCILIQEGPLKLRNNESVLAESMEAYIGALDLELFEREERHKKSVIDEITQQIANFNSTNWK</sequence>
<comment type="caution">
    <text evidence="3">The sequence shown here is derived from an EMBL/GenBank/DDBJ whole genome shotgun (WGS) entry which is preliminary data.</text>
</comment>